<name>A0A1H2QP39_HALVA</name>
<dbReference type="STRING" id="28442.SAMN05443574_101319"/>
<gene>
    <name evidence="1" type="ORF">SAMN05443574_101319</name>
</gene>
<dbReference type="EMBL" id="FNOF01000001">
    <property type="protein sequence ID" value="SDW08936.1"/>
    <property type="molecule type" value="Genomic_DNA"/>
</dbReference>
<evidence type="ECO:0000313" key="2">
    <source>
        <dbReference type="Proteomes" id="UP000182573"/>
    </source>
</evidence>
<accession>A0A1H2QP39</accession>
<dbReference type="RefSeq" id="WP_004518538.1">
    <property type="nucleotide sequence ID" value="NZ_FNOF01000001.1"/>
</dbReference>
<proteinExistence type="predicted"/>
<protein>
    <submittedName>
        <fullName evidence="1">Uncharacterized protein</fullName>
    </submittedName>
</protein>
<evidence type="ECO:0000313" key="1">
    <source>
        <dbReference type="EMBL" id="SDW08936.1"/>
    </source>
</evidence>
<dbReference type="Proteomes" id="UP000182573">
    <property type="component" value="Unassembled WGS sequence"/>
</dbReference>
<organism evidence="1 2">
    <name type="scientific">Haloarcula vallismortis</name>
    <name type="common">Halobacterium vallismortis</name>
    <dbReference type="NCBI Taxonomy" id="28442"/>
    <lineage>
        <taxon>Archaea</taxon>
        <taxon>Methanobacteriati</taxon>
        <taxon>Methanobacteriota</taxon>
        <taxon>Stenosarchaea group</taxon>
        <taxon>Halobacteria</taxon>
        <taxon>Halobacteriales</taxon>
        <taxon>Haloarculaceae</taxon>
        <taxon>Haloarcula</taxon>
    </lineage>
</organism>
<sequence>MATDDTDTALDHTTVVPRVERRSTPGIAHLTVVPENADQSS</sequence>
<reference evidence="1 2" key="1">
    <citation type="submission" date="2016-10" db="EMBL/GenBank/DDBJ databases">
        <authorList>
            <person name="de Groot N.N."/>
        </authorList>
    </citation>
    <scope>NUCLEOTIDE SEQUENCE [LARGE SCALE GENOMIC DNA]</scope>
    <source>
        <strain evidence="1 2">DSM 3756</strain>
    </source>
</reference>
<dbReference type="GeneID" id="73726514"/>
<dbReference type="AlphaFoldDB" id="A0A1H2QP39"/>